<keyword evidence="2" id="KW-0378">Hydrolase</keyword>
<accession>A0A6A3H0N5</accession>
<dbReference type="EMBL" id="QXFU01005850">
    <property type="protein sequence ID" value="KAE8962860.1"/>
    <property type="molecule type" value="Genomic_DNA"/>
</dbReference>
<dbReference type="OrthoDB" id="142107at2759"/>
<feature type="region of interest" description="Disordered" evidence="4">
    <location>
        <begin position="265"/>
        <end position="287"/>
    </location>
</feature>
<proteinExistence type="predicted"/>
<dbReference type="PROSITE" id="PS50275">
    <property type="entry name" value="SAC"/>
    <property type="match status" value="1"/>
</dbReference>
<reference evidence="6 7" key="1">
    <citation type="submission" date="2018-09" db="EMBL/GenBank/DDBJ databases">
        <title>Genomic investigation of the strawberry pathogen Phytophthora fragariae indicates pathogenicity is determined by transcriptional variation in three key races.</title>
        <authorList>
            <person name="Adams T.M."/>
            <person name="Armitage A.D."/>
            <person name="Sobczyk M.K."/>
            <person name="Bates H.J."/>
            <person name="Dunwell J.M."/>
            <person name="Nellist C.F."/>
            <person name="Harrison R.J."/>
        </authorList>
    </citation>
    <scope>NUCLEOTIDE SEQUENCE [LARGE SCALE GENOMIC DNA]</scope>
    <source>
        <strain evidence="6 7">SCRP324</strain>
    </source>
</reference>
<feature type="compositionally biased region" description="Basic and acidic residues" evidence="4">
    <location>
        <begin position="265"/>
        <end position="275"/>
    </location>
</feature>
<comment type="caution">
    <text evidence="6">The sequence shown here is derived from an EMBL/GenBank/DDBJ whole genome shotgun (WGS) entry which is preliminary data.</text>
</comment>
<dbReference type="InterPro" id="IPR043573">
    <property type="entry name" value="Fig4-like"/>
</dbReference>
<gene>
    <name evidence="6" type="ORF">PR002_g29477</name>
</gene>
<evidence type="ECO:0000313" key="7">
    <source>
        <dbReference type="Proteomes" id="UP000435112"/>
    </source>
</evidence>
<evidence type="ECO:0000256" key="2">
    <source>
        <dbReference type="ARBA" id="ARBA00022801"/>
    </source>
</evidence>
<feature type="domain" description="SAC" evidence="5">
    <location>
        <begin position="98"/>
        <end position="194"/>
    </location>
</feature>
<dbReference type="GO" id="GO:0046856">
    <property type="term" value="P:phosphatidylinositol dephosphorylation"/>
    <property type="evidence" value="ECO:0007669"/>
    <property type="project" value="InterPro"/>
</dbReference>
<dbReference type="GO" id="GO:0043813">
    <property type="term" value="F:phosphatidylinositol-3,5-bisphosphate 5-phosphatase activity"/>
    <property type="evidence" value="ECO:0007669"/>
    <property type="project" value="InterPro"/>
</dbReference>
<feature type="compositionally biased region" description="Polar residues" evidence="4">
    <location>
        <begin position="278"/>
        <end position="287"/>
    </location>
</feature>
<keyword evidence="3" id="KW-0472">Membrane</keyword>
<sequence>MSISGPLYRRTPRLFNRSKPGEWGLVWCELALERGELLVALDPDSRSRIATIPVKDCELAHVRSDGRDCIELTINRGKKETFSSHESSHDVDWWMTSVADTGKAANDVETEQIIEDESMGPGKFSSFVQHRGSIPVFWSQETSATLPKPPIVLNRVDPTYSATQKHFADLFSRYGSPIVALNLVKQSEKKEREVIVGNEYMNAVEYLNRFMPPEHRSVQCRHACTGATALHGGNQEHTTPVRAWEEVESVKMYFEAYMRDNRFSPDDARSLRDAQARASATPSWLPM</sequence>
<dbReference type="InterPro" id="IPR002013">
    <property type="entry name" value="SAC_dom"/>
</dbReference>
<evidence type="ECO:0000259" key="5">
    <source>
        <dbReference type="PROSITE" id="PS50275"/>
    </source>
</evidence>
<dbReference type="PANTHER" id="PTHR45738:SF5">
    <property type="entry name" value="POLYPHOSPHOINOSITIDE PHOSPHATASE"/>
    <property type="match status" value="1"/>
</dbReference>
<protein>
    <recommendedName>
        <fullName evidence="5">SAC domain-containing protein</fullName>
    </recommendedName>
</protein>
<evidence type="ECO:0000256" key="4">
    <source>
        <dbReference type="SAM" id="MobiDB-lite"/>
    </source>
</evidence>
<dbReference type="Pfam" id="PF02383">
    <property type="entry name" value="Syja_N"/>
    <property type="match status" value="1"/>
</dbReference>
<organism evidence="6 7">
    <name type="scientific">Phytophthora rubi</name>
    <dbReference type="NCBI Taxonomy" id="129364"/>
    <lineage>
        <taxon>Eukaryota</taxon>
        <taxon>Sar</taxon>
        <taxon>Stramenopiles</taxon>
        <taxon>Oomycota</taxon>
        <taxon>Peronosporomycetes</taxon>
        <taxon>Peronosporales</taxon>
        <taxon>Peronosporaceae</taxon>
        <taxon>Phytophthora</taxon>
    </lineage>
</organism>
<comment type="subcellular location">
    <subcellularLocation>
        <location evidence="1">Endomembrane system</location>
    </subcellularLocation>
</comment>
<name>A0A6A3H0N5_9STRA</name>
<dbReference type="Proteomes" id="UP000435112">
    <property type="component" value="Unassembled WGS sequence"/>
</dbReference>
<evidence type="ECO:0000256" key="3">
    <source>
        <dbReference type="ARBA" id="ARBA00023136"/>
    </source>
</evidence>
<dbReference type="SUPFAM" id="SSF50729">
    <property type="entry name" value="PH domain-like"/>
    <property type="match status" value="1"/>
</dbReference>
<dbReference type="AlphaFoldDB" id="A0A6A3H0N5"/>
<dbReference type="GO" id="GO:0012505">
    <property type="term" value="C:endomembrane system"/>
    <property type="evidence" value="ECO:0007669"/>
    <property type="project" value="UniProtKB-SubCell"/>
</dbReference>
<dbReference type="PANTHER" id="PTHR45738">
    <property type="entry name" value="POLYPHOSPHOINOSITIDE PHOSPHATASE"/>
    <property type="match status" value="1"/>
</dbReference>
<evidence type="ECO:0000256" key="1">
    <source>
        <dbReference type="ARBA" id="ARBA00004308"/>
    </source>
</evidence>
<evidence type="ECO:0000313" key="6">
    <source>
        <dbReference type="EMBL" id="KAE8962860.1"/>
    </source>
</evidence>